<evidence type="ECO:0008006" key="3">
    <source>
        <dbReference type="Google" id="ProtNLM"/>
    </source>
</evidence>
<proteinExistence type="predicted"/>
<dbReference type="InParanoid" id="V5IL71"/>
<dbReference type="VEuPathDB" id="FungiDB:NCU16927"/>
<dbReference type="GeneID" id="23569727"/>
<dbReference type="SMR" id="V5IL71"/>
<organism evidence="1 2">
    <name type="scientific">Neurospora crassa (strain ATCC 24698 / 74-OR23-1A / CBS 708.71 / DSM 1257 / FGSC 987)</name>
    <dbReference type="NCBI Taxonomy" id="367110"/>
    <lineage>
        <taxon>Eukaryota</taxon>
        <taxon>Fungi</taxon>
        <taxon>Dikarya</taxon>
        <taxon>Ascomycota</taxon>
        <taxon>Pezizomycotina</taxon>
        <taxon>Sordariomycetes</taxon>
        <taxon>Sordariomycetidae</taxon>
        <taxon>Sordariales</taxon>
        <taxon>Sordariaceae</taxon>
        <taxon>Neurospora</taxon>
    </lineage>
</organism>
<evidence type="ECO:0000313" key="2">
    <source>
        <dbReference type="Proteomes" id="UP000001805"/>
    </source>
</evidence>
<gene>
    <name evidence="1" type="ORF">NCU16927</name>
</gene>
<accession>V5IL71</accession>
<name>V5IL71_NEUCR</name>
<dbReference type="EMBL" id="CM002240">
    <property type="protein sequence ID" value="ESA42367.1"/>
    <property type="molecule type" value="Genomic_DNA"/>
</dbReference>
<dbReference type="RefSeq" id="XP_011394807.1">
    <property type="nucleotide sequence ID" value="XM_011396505.1"/>
</dbReference>
<sequence length="78" mass="9291">MSGNRFSHYGTEVALRQNFFKIDKKTRGTLPARYRPLRHRNPGGEDEITFRLFENEHLGTVKYDDFRRLYELNKSPDS</sequence>
<reference evidence="1 2" key="1">
    <citation type="journal article" date="2003" name="Nature">
        <title>The genome sequence of the filamentous fungus Neurospora crassa.</title>
        <authorList>
            <person name="Galagan J.E."/>
            <person name="Calvo S.E."/>
            <person name="Borkovich K.A."/>
            <person name="Selker E.U."/>
            <person name="Read N.D."/>
            <person name="Jaffe D."/>
            <person name="FitzHugh W."/>
            <person name="Ma L.J."/>
            <person name="Smirnov S."/>
            <person name="Purcell S."/>
            <person name="Rehman B."/>
            <person name="Elkins T."/>
            <person name="Engels R."/>
            <person name="Wang S."/>
            <person name="Nielsen C.B."/>
            <person name="Butler J."/>
            <person name="Endrizzi M."/>
            <person name="Qui D."/>
            <person name="Ianakiev P."/>
            <person name="Bell-Pedersen D."/>
            <person name="Nelson M.A."/>
            <person name="Werner-Washburne M."/>
            <person name="Selitrennikoff C.P."/>
            <person name="Kinsey J.A."/>
            <person name="Braun E.L."/>
            <person name="Zelter A."/>
            <person name="Schulte U."/>
            <person name="Kothe G.O."/>
            <person name="Jedd G."/>
            <person name="Mewes W."/>
            <person name="Staben C."/>
            <person name="Marcotte E."/>
            <person name="Greenberg D."/>
            <person name="Roy A."/>
            <person name="Foley K."/>
            <person name="Naylor J."/>
            <person name="Stange-Thomann N."/>
            <person name="Barrett R."/>
            <person name="Gnerre S."/>
            <person name="Kamal M."/>
            <person name="Kamvysselis M."/>
            <person name="Mauceli E."/>
            <person name="Bielke C."/>
            <person name="Rudd S."/>
            <person name="Frishman D."/>
            <person name="Krystofova S."/>
            <person name="Rasmussen C."/>
            <person name="Metzenberg R.L."/>
            <person name="Perkins D.D."/>
            <person name="Kroken S."/>
            <person name="Cogoni C."/>
            <person name="Macino G."/>
            <person name="Catcheside D."/>
            <person name="Li W."/>
            <person name="Pratt R.J."/>
            <person name="Osmani S.A."/>
            <person name="DeSouza C.P."/>
            <person name="Glass L."/>
            <person name="Orbach M.J."/>
            <person name="Berglund J.A."/>
            <person name="Voelker R."/>
            <person name="Yarden O."/>
            <person name="Plamann M."/>
            <person name="Seiler S."/>
            <person name="Dunlap J."/>
            <person name="Radford A."/>
            <person name="Aramayo R."/>
            <person name="Natvig D.O."/>
            <person name="Alex L.A."/>
            <person name="Mannhaupt G."/>
            <person name="Ebbole D.J."/>
            <person name="Freitag M."/>
            <person name="Paulsen I."/>
            <person name="Sachs M.S."/>
            <person name="Lander E.S."/>
            <person name="Nusbaum C."/>
            <person name="Birren B."/>
        </authorList>
    </citation>
    <scope>NUCLEOTIDE SEQUENCE [LARGE SCALE GENOMIC DNA]</scope>
    <source>
        <strain evidence="2">ATCC 24698 / 74-OR23-1A / CBS 708.71 / DSM 1257 / FGSC 987</strain>
    </source>
</reference>
<dbReference type="Proteomes" id="UP000001805">
    <property type="component" value="Chromosome 2, Linkage Group V"/>
</dbReference>
<dbReference type="OrthoDB" id="10056860at2759"/>
<evidence type="ECO:0000313" key="1">
    <source>
        <dbReference type="EMBL" id="ESA42367.1"/>
    </source>
</evidence>
<dbReference type="KEGG" id="ncr:NCU16927"/>
<dbReference type="AlphaFoldDB" id="V5IL71"/>
<protein>
    <recommendedName>
        <fullName evidence="3">EF-hand domain-containing protein</fullName>
    </recommendedName>
</protein>
<keyword evidence="2" id="KW-1185">Reference proteome</keyword>